<comment type="caution">
    <text evidence="2">The sequence shown here is derived from an EMBL/GenBank/DDBJ whole genome shotgun (WGS) entry which is preliminary data.</text>
</comment>
<dbReference type="InterPro" id="IPR015914">
    <property type="entry name" value="PAPs_N"/>
</dbReference>
<dbReference type="EMBL" id="JBHSMQ010000005">
    <property type="protein sequence ID" value="MFC5456008.1"/>
    <property type="molecule type" value="Genomic_DNA"/>
</dbReference>
<evidence type="ECO:0000313" key="3">
    <source>
        <dbReference type="Proteomes" id="UP001596052"/>
    </source>
</evidence>
<dbReference type="InterPro" id="IPR008963">
    <property type="entry name" value="Purple_acid_Pase-like_N"/>
</dbReference>
<keyword evidence="3" id="KW-1185">Reference proteome</keyword>
<reference evidence="3" key="1">
    <citation type="journal article" date="2019" name="Int. J. Syst. Evol. Microbiol.">
        <title>The Global Catalogue of Microorganisms (GCM) 10K type strain sequencing project: providing services to taxonomists for standard genome sequencing and annotation.</title>
        <authorList>
            <consortium name="The Broad Institute Genomics Platform"/>
            <consortium name="The Broad Institute Genome Sequencing Center for Infectious Disease"/>
            <person name="Wu L."/>
            <person name="Ma J."/>
        </authorList>
    </citation>
    <scope>NUCLEOTIDE SEQUENCE [LARGE SCALE GENOMIC DNA]</scope>
    <source>
        <strain evidence="3">CGMCC 4.1469</strain>
    </source>
</reference>
<accession>A0ABW0KTD9</accession>
<gene>
    <name evidence="2" type="ORF">ACFQDI_14185</name>
</gene>
<dbReference type="RefSeq" id="WP_377167803.1">
    <property type="nucleotide sequence ID" value="NZ_JBHSMQ010000005.1"/>
</dbReference>
<dbReference type="Pfam" id="PF16656">
    <property type="entry name" value="Pur_ac_phosph_N"/>
    <property type="match status" value="1"/>
</dbReference>
<protein>
    <submittedName>
        <fullName evidence="2">Fibronectin type III domain-containing protein</fullName>
    </submittedName>
</protein>
<dbReference type="Gene3D" id="2.60.40.380">
    <property type="entry name" value="Purple acid phosphatase-like, N-terminal"/>
    <property type="match status" value="1"/>
</dbReference>
<organism evidence="2 3">
    <name type="scientific">Prosthecobacter fluviatilis</name>
    <dbReference type="NCBI Taxonomy" id="445931"/>
    <lineage>
        <taxon>Bacteria</taxon>
        <taxon>Pseudomonadati</taxon>
        <taxon>Verrucomicrobiota</taxon>
        <taxon>Verrucomicrobiia</taxon>
        <taxon>Verrucomicrobiales</taxon>
        <taxon>Verrucomicrobiaceae</taxon>
        <taxon>Prosthecobacter</taxon>
    </lineage>
</organism>
<dbReference type="SUPFAM" id="SSF49363">
    <property type="entry name" value="Purple acid phosphatase, N-terminal domain"/>
    <property type="match status" value="1"/>
</dbReference>
<name>A0ABW0KTD9_9BACT</name>
<evidence type="ECO:0000313" key="2">
    <source>
        <dbReference type="EMBL" id="MFC5456008.1"/>
    </source>
</evidence>
<proteinExistence type="predicted"/>
<feature type="domain" description="Purple acid phosphatase N-terminal" evidence="1">
    <location>
        <begin position="22"/>
        <end position="93"/>
    </location>
</feature>
<dbReference type="Proteomes" id="UP001596052">
    <property type="component" value="Unassembled WGS sequence"/>
</dbReference>
<sequence length="240" mass="26346">MIACLSGTLIRAVELTGPVQTTTTESTATIQWRTDVECGTRLQYGQTAAALDRKAEGAVTREHTIKLEALTPATTYYFSVGSARTRLAGGSFTTAGAAAATATPQPSLVRRVLDVIAPGKKDREQTDAAAKAPSARETWGHLDSLQDHYDRHGRDFGSKSPEEYAAQAWRFLQRARTEDLPMKLDRTDGTLRVFDPATGVFGAYNNAGRTKTFFKPGSVSYWQRQPGQTVKATHLRFFER</sequence>
<evidence type="ECO:0000259" key="1">
    <source>
        <dbReference type="Pfam" id="PF16656"/>
    </source>
</evidence>